<dbReference type="SUPFAM" id="SSF46785">
    <property type="entry name" value="Winged helix' DNA-binding domain"/>
    <property type="match status" value="1"/>
</dbReference>
<dbReference type="EMBL" id="VUOD01000007">
    <property type="protein sequence ID" value="KAA2284326.1"/>
    <property type="molecule type" value="Genomic_DNA"/>
</dbReference>
<dbReference type="InterPro" id="IPR002934">
    <property type="entry name" value="Polymerase_NTP_transf_dom"/>
</dbReference>
<dbReference type="InterPro" id="IPR036390">
    <property type="entry name" value="WH_DNA-bd_sf"/>
</dbReference>
<dbReference type="SUPFAM" id="SSF81301">
    <property type="entry name" value="Nucleotidyltransferase"/>
    <property type="match status" value="1"/>
</dbReference>
<comment type="caution">
    <text evidence="2">The sequence shown here is derived from an EMBL/GenBank/DDBJ whole genome shotgun (WGS) entry which is preliminary data.</text>
</comment>
<dbReference type="Gene3D" id="3.30.460.10">
    <property type="entry name" value="Beta Polymerase, domain 2"/>
    <property type="match status" value="1"/>
</dbReference>
<reference evidence="2 3" key="1">
    <citation type="submission" date="2019-09" db="EMBL/GenBank/DDBJ databases">
        <title>Arenimonas chukotkensis sp. nov., a bacterium isolated from Chukotka hot spring, Arctic region, Russia.</title>
        <authorList>
            <person name="Zayulina K.S."/>
            <person name="Prokofeva M.I."/>
            <person name="Elcheninov A.G."/>
            <person name="Novikov A."/>
            <person name="Kochetkova T.V."/>
            <person name="Kublanov I.V."/>
        </authorList>
    </citation>
    <scope>NUCLEOTIDE SEQUENCE [LARGE SCALE GENOMIC DNA]</scope>
    <source>
        <strain evidence="2 3">3729k</strain>
    </source>
</reference>
<feature type="domain" description="Polymerase nucleotidyl transferase" evidence="1">
    <location>
        <begin position="124"/>
        <end position="188"/>
    </location>
</feature>
<dbReference type="Proteomes" id="UP000322165">
    <property type="component" value="Unassembled WGS sequence"/>
</dbReference>
<evidence type="ECO:0000313" key="3">
    <source>
        <dbReference type="Proteomes" id="UP000322165"/>
    </source>
</evidence>
<sequence length="212" mass="22765">MGTKANNRVSEAAAAYARANLSDALFTQTQQRVLAHLFGQPGRRYGVSELIQLTGAGSGAVQRELARLAGSGVLKVERQGNQKLYSANPQCPIHDELVSIVRKTFGLAEPLREALAPLADRLHAAFVYGSVARGADTASSDIDLLLVSDSLGYAETMAALSPAIAALGREIHPTLYTREELSRRLREKNPFITKVTAQPKLWLVGSDDVLAA</sequence>
<gene>
    <name evidence="2" type="ORF">F0415_09665</name>
</gene>
<dbReference type="Pfam" id="PF01909">
    <property type="entry name" value="NTP_transf_2"/>
    <property type="match status" value="1"/>
</dbReference>
<evidence type="ECO:0000259" key="1">
    <source>
        <dbReference type="Pfam" id="PF01909"/>
    </source>
</evidence>
<accession>A0A5B2Z804</accession>
<dbReference type="InterPro" id="IPR043519">
    <property type="entry name" value="NT_sf"/>
</dbReference>
<reference evidence="2 3" key="2">
    <citation type="submission" date="2019-09" db="EMBL/GenBank/DDBJ databases">
        <authorList>
            <person name="Mazur A."/>
        </authorList>
    </citation>
    <scope>NUCLEOTIDE SEQUENCE [LARGE SCALE GENOMIC DNA]</scope>
    <source>
        <strain evidence="2 3">3729k</strain>
    </source>
</reference>
<dbReference type="Gene3D" id="1.10.10.10">
    <property type="entry name" value="Winged helix-like DNA-binding domain superfamily/Winged helix DNA-binding domain"/>
    <property type="match status" value="1"/>
</dbReference>
<keyword evidence="3" id="KW-1185">Reference proteome</keyword>
<dbReference type="RefSeq" id="WP_149861017.1">
    <property type="nucleotide sequence ID" value="NZ_VUOD01000007.1"/>
</dbReference>
<protein>
    <submittedName>
        <fullName evidence="2">Transcriptional regulator</fullName>
    </submittedName>
</protein>
<dbReference type="InterPro" id="IPR036388">
    <property type="entry name" value="WH-like_DNA-bd_sf"/>
</dbReference>
<organism evidence="2 3">
    <name type="scientific">Arenimonas fontis</name>
    <dbReference type="NCBI Taxonomy" id="2608255"/>
    <lineage>
        <taxon>Bacteria</taxon>
        <taxon>Pseudomonadati</taxon>
        <taxon>Pseudomonadota</taxon>
        <taxon>Gammaproteobacteria</taxon>
        <taxon>Lysobacterales</taxon>
        <taxon>Lysobacteraceae</taxon>
        <taxon>Arenimonas</taxon>
    </lineage>
</organism>
<dbReference type="GO" id="GO:0016779">
    <property type="term" value="F:nucleotidyltransferase activity"/>
    <property type="evidence" value="ECO:0007669"/>
    <property type="project" value="InterPro"/>
</dbReference>
<dbReference type="AlphaFoldDB" id="A0A5B2Z804"/>
<proteinExistence type="predicted"/>
<name>A0A5B2Z804_9GAMM</name>
<evidence type="ECO:0000313" key="2">
    <source>
        <dbReference type="EMBL" id="KAA2284326.1"/>
    </source>
</evidence>
<dbReference type="CDD" id="cd05403">
    <property type="entry name" value="NT_KNTase_like"/>
    <property type="match status" value="1"/>
</dbReference>